<dbReference type="InterPro" id="IPR016047">
    <property type="entry name" value="M23ase_b-sheet_dom"/>
</dbReference>
<evidence type="ECO:0000313" key="4">
    <source>
        <dbReference type="Proteomes" id="UP000808388"/>
    </source>
</evidence>
<dbReference type="PANTHER" id="PTHR21666">
    <property type="entry name" value="PEPTIDASE-RELATED"/>
    <property type="match status" value="1"/>
</dbReference>
<feature type="coiled-coil region" evidence="1">
    <location>
        <begin position="238"/>
        <end position="265"/>
    </location>
</feature>
<reference evidence="3" key="1">
    <citation type="submission" date="2020-07" db="EMBL/GenBank/DDBJ databases">
        <title>Huge and variable diversity of episymbiotic CPR bacteria and DPANN archaea in groundwater ecosystems.</title>
        <authorList>
            <person name="He C.Y."/>
            <person name="Keren R."/>
            <person name="Whittaker M."/>
            <person name="Farag I.F."/>
            <person name="Doudna J."/>
            <person name="Cate J.H.D."/>
            <person name="Banfield J.F."/>
        </authorList>
    </citation>
    <scope>NUCLEOTIDE SEQUENCE</scope>
    <source>
        <strain evidence="3">NC_groundwater_972_Pr1_S-0.2um_49_27</strain>
    </source>
</reference>
<gene>
    <name evidence="3" type="ORF">HY220_01190</name>
</gene>
<evidence type="ECO:0000313" key="3">
    <source>
        <dbReference type="EMBL" id="MBI3627351.1"/>
    </source>
</evidence>
<keyword evidence="1" id="KW-0175">Coiled coil</keyword>
<evidence type="ECO:0000256" key="1">
    <source>
        <dbReference type="SAM" id="Coils"/>
    </source>
</evidence>
<dbReference type="CDD" id="cd12797">
    <property type="entry name" value="M23_peptidase"/>
    <property type="match status" value="1"/>
</dbReference>
<dbReference type="EMBL" id="JACQCQ010000003">
    <property type="protein sequence ID" value="MBI3627351.1"/>
    <property type="molecule type" value="Genomic_DNA"/>
</dbReference>
<name>A0A9D6LQS4_9BACT</name>
<feature type="coiled-coil region" evidence="1">
    <location>
        <begin position="45"/>
        <end position="114"/>
    </location>
</feature>
<dbReference type="SUPFAM" id="SSF51261">
    <property type="entry name" value="Duplicated hybrid motif"/>
    <property type="match status" value="1"/>
</dbReference>
<dbReference type="Pfam" id="PF01551">
    <property type="entry name" value="Peptidase_M23"/>
    <property type="match status" value="1"/>
</dbReference>
<dbReference type="Proteomes" id="UP000808388">
    <property type="component" value="Unassembled WGS sequence"/>
</dbReference>
<feature type="domain" description="M23ase beta-sheet core" evidence="2">
    <location>
        <begin position="324"/>
        <end position="414"/>
    </location>
</feature>
<sequence>MLAKQTLRRKRLFLCLAVLFGVCLIGSRVRAVISETAAPGAVSEIQALQQHIDAKSSEIKKLAAEADKYRQTIATSQIQAASLKADIARINATIAKLQKDIKITQTKIQKTNLEVEQLGISIDDTKSKIALAQARLAEFMRSLARADETSSLEILLQHVSFSEFFNTVQAGITVQDSVRNSLETLKVLNNDLVNQKQISEAKVSQLKQYDAVLADQKKIQQNQQDEKNQVLAATKNQEQVYQNLLADNEKRRQALEDEINTYQKQLNPNFNINSIPKARVGVLGWPVPKDGEIRTQCGHTTYSYVTQCFGDTNFARAGAYSGKGHNGVDFRADYGTEVYAAEDGVVRGSGNTDIGCRGASYGQWILIDHDDGLSTLYGHLSLVKVVPGEHVARGDVIAYSGKTGYATGPHLHVSAFAADAVEIGTIRSKVCGRNMTLPLSPFNGYLDPLNYL</sequence>
<organism evidence="3 4">
    <name type="scientific">Candidatus Sungiibacteriota bacterium</name>
    <dbReference type="NCBI Taxonomy" id="2750080"/>
    <lineage>
        <taxon>Bacteria</taxon>
        <taxon>Candidatus Sungiibacteriota</taxon>
    </lineage>
</organism>
<accession>A0A9D6LQS4</accession>
<dbReference type="InterPro" id="IPR011055">
    <property type="entry name" value="Dup_hybrid_motif"/>
</dbReference>
<dbReference type="PANTHER" id="PTHR21666:SF270">
    <property type="entry name" value="MUREIN HYDROLASE ACTIVATOR ENVC"/>
    <property type="match status" value="1"/>
</dbReference>
<dbReference type="Gene3D" id="6.10.250.3150">
    <property type="match status" value="1"/>
</dbReference>
<dbReference type="GO" id="GO:0004222">
    <property type="term" value="F:metalloendopeptidase activity"/>
    <property type="evidence" value="ECO:0007669"/>
    <property type="project" value="TreeGrafter"/>
</dbReference>
<comment type="caution">
    <text evidence="3">The sequence shown here is derived from an EMBL/GenBank/DDBJ whole genome shotgun (WGS) entry which is preliminary data.</text>
</comment>
<evidence type="ECO:0000259" key="2">
    <source>
        <dbReference type="Pfam" id="PF01551"/>
    </source>
</evidence>
<protein>
    <submittedName>
        <fullName evidence="3">Peptidoglycan DD-metalloendopeptidase family protein</fullName>
    </submittedName>
</protein>
<dbReference type="InterPro" id="IPR050570">
    <property type="entry name" value="Cell_wall_metabolism_enzyme"/>
</dbReference>
<proteinExistence type="predicted"/>
<dbReference type="Gene3D" id="2.70.70.10">
    <property type="entry name" value="Glucose Permease (Domain IIA)"/>
    <property type="match status" value="1"/>
</dbReference>
<dbReference type="AlphaFoldDB" id="A0A9D6LQS4"/>